<name>A0A0L1IU23_ASPN3</name>
<reference evidence="1 2" key="1">
    <citation type="submission" date="2014-06" db="EMBL/GenBank/DDBJ databases">
        <title>The Genome of the Aflatoxigenic Filamentous Fungus Aspergillus nomius.</title>
        <authorList>
            <person name="Moore M.G."/>
            <person name="Shannon B.M."/>
            <person name="Brian M.M."/>
        </authorList>
    </citation>
    <scope>NUCLEOTIDE SEQUENCE [LARGE SCALE GENOMIC DNA]</scope>
    <source>
        <strain evidence="1 2">NRRL 13137</strain>
    </source>
</reference>
<dbReference type="InterPro" id="IPR029058">
    <property type="entry name" value="AB_hydrolase_fold"/>
</dbReference>
<sequence length="408" mass="45530">MSADSNSPRAIALGYISNSHFHRRYTLPATGEHDSLTFTYADVGATPSSTNLNPRTILFMPGMFASRYLGVFIHAIAEKHGVRVLIVDRLFHSSQNPWSFSMLTIQHSPGMGNSTDVPLDQRLSIWIELVPRLLAHLEVEHVALVSHCAGTIYLLNTLFHCRDLLHPERPFVAFLAPWVHPSHSHVTSMQMAQYVPVKAFSIWNLIPKFLLLKAGPAFTSSGVAITKTSDVISSGSGFSSGEDNTTELERNRRQIENEYGLSRDVQAELDSLMFQFMFEESTVGANSEALQCLRKGSDSGKTWGKCDDYGTYVKELATLEGRRHRRAGEEKLKVRAYFAGNDSMIGKAGQEYVEECWACNTREFKETIDFESRTFPELDHDSLVQSAEVLKSIFLHAGGTTPDGFESN</sequence>
<dbReference type="SUPFAM" id="SSF53474">
    <property type="entry name" value="alpha/beta-Hydrolases"/>
    <property type="match status" value="1"/>
</dbReference>
<dbReference type="AlphaFoldDB" id="A0A0L1IU23"/>
<keyword evidence="2" id="KW-1185">Reference proteome</keyword>
<protein>
    <recommendedName>
        <fullName evidence="3">AB hydrolase-1 domain-containing protein</fullName>
    </recommendedName>
</protein>
<evidence type="ECO:0000313" key="1">
    <source>
        <dbReference type="EMBL" id="KNG82959.1"/>
    </source>
</evidence>
<accession>A0A0L1IU23</accession>
<dbReference type="GeneID" id="26810605"/>
<dbReference type="STRING" id="1509407.A0A0L1IU23"/>
<dbReference type="OrthoDB" id="294702at2759"/>
<dbReference type="Gene3D" id="3.40.50.1820">
    <property type="entry name" value="alpha/beta hydrolase"/>
    <property type="match status" value="1"/>
</dbReference>
<gene>
    <name evidence="1" type="ORF">ANOM_008801</name>
</gene>
<comment type="caution">
    <text evidence="1">The sequence shown here is derived from an EMBL/GenBank/DDBJ whole genome shotgun (WGS) entry which is preliminary data.</text>
</comment>
<dbReference type="EMBL" id="JNOM01000302">
    <property type="protein sequence ID" value="KNG82959.1"/>
    <property type="molecule type" value="Genomic_DNA"/>
</dbReference>
<evidence type="ECO:0000313" key="2">
    <source>
        <dbReference type="Proteomes" id="UP000037505"/>
    </source>
</evidence>
<proteinExistence type="predicted"/>
<dbReference type="RefSeq" id="XP_015403882.1">
    <property type="nucleotide sequence ID" value="XM_015554057.1"/>
</dbReference>
<organism evidence="1 2">
    <name type="scientific">Aspergillus nomiae NRRL (strain ATCC 15546 / NRRL 13137 / CBS 260.88 / M93)</name>
    <dbReference type="NCBI Taxonomy" id="1509407"/>
    <lineage>
        <taxon>Eukaryota</taxon>
        <taxon>Fungi</taxon>
        <taxon>Dikarya</taxon>
        <taxon>Ascomycota</taxon>
        <taxon>Pezizomycotina</taxon>
        <taxon>Eurotiomycetes</taxon>
        <taxon>Eurotiomycetidae</taxon>
        <taxon>Eurotiales</taxon>
        <taxon>Aspergillaceae</taxon>
        <taxon>Aspergillus</taxon>
        <taxon>Aspergillus subgen. Circumdati</taxon>
    </lineage>
</organism>
<evidence type="ECO:0008006" key="3">
    <source>
        <dbReference type="Google" id="ProtNLM"/>
    </source>
</evidence>
<dbReference type="Proteomes" id="UP000037505">
    <property type="component" value="Unassembled WGS sequence"/>
</dbReference>